<protein>
    <submittedName>
        <fullName evidence="1">Uncharacterized protein</fullName>
    </submittedName>
</protein>
<evidence type="ECO:0000313" key="1">
    <source>
        <dbReference type="EMBL" id="SVB46551.1"/>
    </source>
</evidence>
<name>A0A382E989_9ZZZZ</name>
<gene>
    <name evidence="1" type="ORF">METZ01_LOCUS199405</name>
</gene>
<accession>A0A382E989</accession>
<proteinExistence type="predicted"/>
<dbReference type="AlphaFoldDB" id="A0A382E989"/>
<organism evidence="1">
    <name type="scientific">marine metagenome</name>
    <dbReference type="NCBI Taxonomy" id="408172"/>
    <lineage>
        <taxon>unclassified sequences</taxon>
        <taxon>metagenomes</taxon>
        <taxon>ecological metagenomes</taxon>
    </lineage>
</organism>
<reference evidence="1" key="1">
    <citation type="submission" date="2018-05" db="EMBL/GenBank/DDBJ databases">
        <authorList>
            <person name="Lanie J.A."/>
            <person name="Ng W.-L."/>
            <person name="Kazmierczak K.M."/>
            <person name="Andrzejewski T.M."/>
            <person name="Davidsen T.M."/>
            <person name="Wayne K.J."/>
            <person name="Tettelin H."/>
            <person name="Glass J.I."/>
            <person name="Rusch D."/>
            <person name="Podicherti R."/>
            <person name="Tsui H.-C.T."/>
            <person name="Winkler M.E."/>
        </authorList>
    </citation>
    <scope>NUCLEOTIDE SEQUENCE</scope>
</reference>
<sequence>MSLYEDIQEVRHLLELCGDISIKPDIKPKKIMNAIKSYVPGGNIESGQVLLLIDNTMFGSGKQGMMLTEEMLFAFSNISGKYSIRVKDLESVSPQLRKSLGVVPQIGLVLNGSYFVSLPGMVEDSDKIRNYIEW</sequence>
<feature type="non-terminal residue" evidence="1">
    <location>
        <position position="134"/>
    </location>
</feature>
<dbReference type="EMBL" id="UINC01043061">
    <property type="protein sequence ID" value="SVB46551.1"/>
    <property type="molecule type" value="Genomic_DNA"/>
</dbReference>